<accession>A0AAE7D5E0</accession>
<dbReference type="EMBL" id="CP051205">
    <property type="protein sequence ID" value="QJB30075.1"/>
    <property type="molecule type" value="Genomic_DNA"/>
</dbReference>
<dbReference type="KEGG" id="coy:HF329_01625"/>
<organism evidence="5 7">
    <name type="scientific">Chitinophaga oryzae</name>
    <dbReference type="NCBI Taxonomy" id="2725414"/>
    <lineage>
        <taxon>Bacteria</taxon>
        <taxon>Pseudomonadati</taxon>
        <taxon>Bacteroidota</taxon>
        <taxon>Chitinophagia</taxon>
        <taxon>Chitinophagales</taxon>
        <taxon>Chitinophagaceae</taxon>
        <taxon>Chitinophaga</taxon>
    </lineage>
</organism>
<dbReference type="Proteomes" id="UP000502421">
    <property type="component" value="Chromosome"/>
</dbReference>
<evidence type="ECO:0000256" key="2">
    <source>
        <dbReference type="ARBA" id="ARBA00022679"/>
    </source>
</evidence>
<reference evidence="7" key="1">
    <citation type="submission" date="2020-04" db="EMBL/GenBank/DDBJ databases">
        <authorList>
            <person name="Kittiwongwattana C."/>
        </authorList>
    </citation>
    <scope>NUCLEOTIDE SEQUENCE [LARGE SCALE GENOMIC DNA]</scope>
    <source>
        <strain evidence="6">1303</strain>
        <strain evidence="7">1310</strain>
    </source>
</reference>
<evidence type="ECO:0000259" key="3">
    <source>
        <dbReference type="Pfam" id="PF00534"/>
    </source>
</evidence>
<dbReference type="Pfam" id="PF00534">
    <property type="entry name" value="Glycos_transf_1"/>
    <property type="match status" value="1"/>
</dbReference>
<keyword evidence="8" id="KW-1185">Reference proteome</keyword>
<feature type="domain" description="Glycosyltransferase subfamily 4-like N-terminal" evidence="4">
    <location>
        <begin position="23"/>
        <end position="200"/>
    </location>
</feature>
<keyword evidence="1" id="KW-0328">Glycosyltransferase</keyword>
<dbReference type="Proteomes" id="UP000503144">
    <property type="component" value="Chromosome"/>
</dbReference>
<dbReference type="AlphaFoldDB" id="A0AAE7D5E0"/>
<evidence type="ECO:0000259" key="4">
    <source>
        <dbReference type="Pfam" id="PF13439"/>
    </source>
</evidence>
<evidence type="ECO:0000313" key="8">
    <source>
        <dbReference type="Proteomes" id="UP000503144"/>
    </source>
</evidence>
<evidence type="ECO:0000313" key="6">
    <source>
        <dbReference type="EMBL" id="QJB36572.1"/>
    </source>
</evidence>
<dbReference type="PANTHER" id="PTHR12526:SF510">
    <property type="entry name" value="D-INOSITOL 3-PHOSPHATE GLYCOSYLTRANSFERASE"/>
    <property type="match status" value="1"/>
</dbReference>
<protein>
    <submittedName>
        <fullName evidence="5">Glycosyltransferase family 1 protein</fullName>
    </submittedName>
</protein>
<evidence type="ECO:0000256" key="1">
    <source>
        <dbReference type="ARBA" id="ARBA00022676"/>
    </source>
</evidence>
<proteinExistence type="predicted"/>
<gene>
    <name evidence="6" type="ORF">HF324_01330</name>
    <name evidence="5" type="ORF">HF329_01625</name>
</gene>
<dbReference type="SUPFAM" id="SSF53756">
    <property type="entry name" value="UDP-Glycosyltransferase/glycogen phosphorylase"/>
    <property type="match status" value="1"/>
</dbReference>
<dbReference type="InterPro" id="IPR001296">
    <property type="entry name" value="Glyco_trans_1"/>
</dbReference>
<dbReference type="CDD" id="cd03800">
    <property type="entry name" value="GT4_sucrose_synthase"/>
    <property type="match status" value="1"/>
</dbReference>
<dbReference type="RefSeq" id="WP_168802361.1">
    <property type="nucleotide sequence ID" value="NZ_CP051204.2"/>
</dbReference>
<evidence type="ECO:0000313" key="5">
    <source>
        <dbReference type="EMBL" id="QJB30075.1"/>
    </source>
</evidence>
<sequence>MKRIAFISEHASPLAVLGGIDAGGQNVYVGELARQLAQKGYAVDIFTRRENKDYPRCLRWMQGIRIIHIDAGPPEQVEKERILPYMAAFRDDMLRFIREEKMDYQLIHANFFMSALVAMELKSILHIPYVVTFHALGHIRRLFQGDQDRFPPERVAIEEQTMAAADAIIAECPQDREDLLTHYNALAEKIAVIPCGVTPEEFFPIDKQLSRILLRLPQDERILLQLGRVVPRKGIDNVIQALAKLGSGQHKTRLIVVGGDAHPTQHNHEAQRLRMLAKELGVAARICFVGHKNRDELKYYYSAADLFITTPWYEPFGITPLEAMACGTPVIGANVGGIKYSVVDDVTGKLIPPKDPEALAGAINQLLANPEKREAMGEAAVNRIRKLFTWQQVAGRMHKLYETVLAHQDSRTIKAAI</sequence>
<dbReference type="PANTHER" id="PTHR12526">
    <property type="entry name" value="GLYCOSYLTRANSFERASE"/>
    <property type="match status" value="1"/>
</dbReference>
<reference evidence="5" key="2">
    <citation type="submission" date="2020-09" db="EMBL/GenBank/DDBJ databases">
        <authorList>
            <person name="Kittiwongwattana C."/>
        </authorList>
    </citation>
    <scope>NUCLEOTIDE SEQUENCE</scope>
    <source>
        <strain evidence="5">1310</strain>
    </source>
</reference>
<dbReference type="InterPro" id="IPR028098">
    <property type="entry name" value="Glyco_trans_4-like_N"/>
</dbReference>
<dbReference type="EMBL" id="CP051204">
    <property type="protein sequence ID" value="QJB36572.1"/>
    <property type="molecule type" value="Genomic_DNA"/>
</dbReference>
<keyword evidence="2" id="KW-0808">Transferase</keyword>
<evidence type="ECO:0000313" key="7">
    <source>
        <dbReference type="Proteomes" id="UP000502421"/>
    </source>
</evidence>
<name>A0AAE7D5E0_9BACT</name>
<feature type="domain" description="Glycosyl transferase family 1" evidence="3">
    <location>
        <begin position="214"/>
        <end position="381"/>
    </location>
</feature>
<dbReference type="Pfam" id="PF13439">
    <property type="entry name" value="Glyco_transf_4"/>
    <property type="match status" value="1"/>
</dbReference>
<dbReference type="GO" id="GO:0016757">
    <property type="term" value="F:glycosyltransferase activity"/>
    <property type="evidence" value="ECO:0007669"/>
    <property type="project" value="UniProtKB-KW"/>
</dbReference>
<dbReference type="Gene3D" id="3.40.50.2000">
    <property type="entry name" value="Glycogen Phosphorylase B"/>
    <property type="match status" value="2"/>
</dbReference>